<dbReference type="PANTHER" id="PTHR43591:SF24">
    <property type="entry name" value="2-METHOXY-6-POLYPRENYL-1,4-BENZOQUINOL METHYLASE, MITOCHONDRIAL"/>
    <property type="match status" value="1"/>
</dbReference>
<evidence type="ECO:0000313" key="2">
    <source>
        <dbReference type="EMBL" id="KAK2731789.1"/>
    </source>
</evidence>
<dbReference type="EMBL" id="VYYT01000558">
    <property type="protein sequence ID" value="KAK2731789.1"/>
    <property type="molecule type" value="Genomic_DNA"/>
</dbReference>
<dbReference type="GO" id="GO:0008168">
    <property type="term" value="F:methyltransferase activity"/>
    <property type="evidence" value="ECO:0007669"/>
    <property type="project" value="UniProtKB-KW"/>
</dbReference>
<comment type="similarity">
    <text evidence="1">Belongs to the methyltransferase superfamily. LaeA methyltransferase family.</text>
</comment>
<evidence type="ECO:0000256" key="1">
    <source>
        <dbReference type="ARBA" id="ARBA00038158"/>
    </source>
</evidence>
<dbReference type="Gene3D" id="3.40.50.150">
    <property type="entry name" value="Vaccinia Virus protein VP39"/>
    <property type="match status" value="1"/>
</dbReference>
<keyword evidence="3" id="KW-1185">Reference proteome</keyword>
<keyword evidence="2" id="KW-0808">Transferase</keyword>
<dbReference type="GO" id="GO:0032259">
    <property type="term" value="P:methylation"/>
    <property type="evidence" value="ECO:0007669"/>
    <property type="project" value="UniProtKB-KW"/>
</dbReference>
<reference evidence="2" key="1">
    <citation type="submission" date="2023-02" db="EMBL/GenBank/DDBJ databases">
        <title>Colletotrichum kahawae CIFC_Que2 genome sequencing and assembly.</title>
        <authorList>
            <person name="Baroncelli R."/>
        </authorList>
    </citation>
    <scope>NUCLEOTIDE SEQUENCE</scope>
    <source>
        <strain evidence="2">CIFC_Que2</strain>
    </source>
</reference>
<dbReference type="Proteomes" id="UP001281614">
    <property type="component" value="Unassembled WGS sequence"/>
</dbReference>
<organism evidence="2 3">
    <name type="scientific">Colletotrichum kahawae</name>
    <name type="common">Coffee berry disease fungus</name>
    <dbReference type="NCBI Taxonomy" id="34407"/>
    <lineage>
        <taxon>Eukaryota</taxon>
        <taxon>Fungi</taxon>
        <taxon>Dikarya</taxon>
        <taxon>Ascomycota</taxon>
        <taxon>Pezizomycotina</taxon>
        <taxon>Sordariomycetes</taxon>
        <taxon>Hypocreomycetidae</taxon>
        <taxon>Glomerellales</taxon>
        <taxon>Glomerellaceae</taxon>
        <taxon>Colletotrichum</taxon>
        <taxon>Colletotrichum gloeosporioides species complex</taxon>
    </lineage>
</organism>
<dbReference type="Pfam" id="PF13489">
    <property type="entry name" value="Methyltransf_23"/>
    <property type="match status" value="1"/>
</dbReference>
<evidence type="ECO:0000313" key="3">
    <source>
        <dbReference type="Proteomes" id="UP001281614"/>
    </source>
</evidence>
<name>A0AAD9Y359_COLKA</name>
<dbReference type="SUPFAM" id="SSF53335">
    <property type="entry name" value="S-adenosyl-L-methionine-dependent methyltransferases"/>
    <property type="match status" value="1"/>
</dbReference>
<protein>
    <submittedName>
        <fullName evidence="2">Methyltransferase domain-containing protein</fullName>
    </submittedName>
</protein>
<dbReference type="AlphaFoldDB" id="A0AAD9Y359"/>
<dbReference type="PANTHER" id="PTHR43591">
    <property type="entry name" value="METHYLTRANSFERASE"/>
    <property type="match status" value="1"/>
</dbReference>
<proteinExistence type="inferred from homology"/>
<dbReference type="InterPro" id="IPR029063">
    <property type="entry name" value="SAM-dependent_MTases_sf"/>
</dbReference>
<keyword evidence="2" id="KW-0489">Methyltransferase</keyword>
<gene>
    <name evidence="2" type="ORF">CKAH01_19049</name>
</gene>
<accession>A0AAD9Y359</accession>
<comment type="caution">
    <text evidence="2">The sequence shown here is derived from an EMBL/GenBank/DDBJ whole genome shotgun (WGS) entry which is preliminary data.</text>
</comment>
<dbReference type="CDD" id="cd02440">
    <property type="entry name" value="AdoMet_MTases"/>
    <property type="match status" value="1"/>
</dbReference>
<sequence>MCGTETRPSGLMSTASSTTSLRESVVDYLVENGRTYHRYKEGKYHLPNDERENDREDMVHALWLLTLDDKLGLAPPCEKDAKVSRVLDIGTGTGIWAINFADEHPESEVPSVAPTQTIFSAGSNNKKVLGNDLSPIQPSDVPPNVRFEVDDLEDEWTYSQPFDYIHSRVMTSSVADWPLYLKKCYDNLKPGGYLELQELDLFPSCDDETLAKDSPLMKWADLLYRASVKFGRPYLEISTLRKAMVEAGFEDVTMSTYKWPSNSWPKDVHFKELGMWQRENMLTGLDGFSLAPLTRAHDWTPAEVSVFLIDVRKVINDRNIHAYWPIYFIVGRKPLKEEK</sequence>